<evidence type="ECO:0000313" key="6">
    <source>
        <dbReference type="EMBL" id="TBU26198.1"/>
    </source>
</evidence>
<name>A0A4Q9MHU6_9APHY</name>
<dbReference type="PROSITE" id="PS50865">
    <property type="entry name" value="ZF_MYND_2"/>
    <property type="match status" value="1"/>
</dbReference>
<dbReference type="Gene3D" id="6.10.140.2220">
    <property type="match status" value="1"/>
</dbReference>
<dbReference type="InterPro" id="IPR002893">
    <property type="entry name" value="Znf_MYND"/>
</dbReference>
<evidence type="ECO:0000259" key="5">
    <source>
        <dbReference type="PROSITE" id="PS50865"/>
    </source>
</evidence>
<gene>
    <name evidence="6" type="ORF">BD311DRAFT_763046</name>
</gene>
<dbReference type="PROSITE" id="PS01360">
    <property type="entry name" value="ZF_MYND_1"/>
    <property type="match status" value="1"/>
</dbReference>
<proteinExistence type="predicted"/>
<keyword evidence="2 4" id="KW-0863">Zinc-finger</keyword>
<dbReference type="SUPFAM" id="SSF144232">
    <property type="entry name" value="HIT/MYND zinc finger-like"/>
    <property type="match status" value="1"/>
</dbReference>
<dbReference type="AlphaFoldDB" id="A0A4Q9MHU6"/>
<evidence type="ECO:0000256" key="2">
    <source>
        <dbReference type="ARBA" id="ARBA00022771"/>
    </source>
</evidence>
<keyword evidence="1" id="KW-0479">Metal-binding</keyword>
<evidence type="ECO:0000256" key="3">
    <source>
        <dbReference type="ARBA" id="ARBA00022833"/>
    </source>
</evidence>
<sequence>MAPRSVILDRNFMNKYDKNLVASLAVAENEEQLINQDKRIIVKTCTYCKRMAPVTLRSCKLCKAVRYCDEQCQRADYRTNHRRVCAEFVNAPRTRAFRTHLIGPEEYPHSPIFAQGDNDGLGVWISTGNKVGCEAQKLSKNLVPLKNGDPRYTARVNMILDQPKELHRASKQDLTTLQVCLQNRRKDGVPILVFGAGTQLVTYASSTRVALRGQVDSQDNITTFIRDGNKLAAIGVVKDPWTQAPRVHVVHMNGKSANLPPYPSVLKDPTEAIVALYPGDYAVMSLQFRTGDGKTITKDWQAFKLLDHVIIPFMQWDSTFRPETLASSLPPAYTLPDVSSSKLPKAKYVVASFNQSAIWKHYWDAIKHGDDVFLRTHNGDVHAAMNSSMTRAQEALTEATLRLVDLPESARNEEWCDKMKSSLAGLL</sequence>
<dbReference type="OrthoDB" id="2747507at2759"/>
<evidence type="ECO:0000256" key="1">
    <source>
        <dbReference type="ARBA" id="ARBA00022723"/>
    </source>
</evidence>
<evidence type="ECO:0000256" key="4">
    <source>
        <dbReference type="PROSITE-ProRule" id="PRU00134"/>
    </source>
</evidence>
<reference evidence="6" key="1">
    <citation type="submission" date="2019-01" db="EMBL/GenBank/DDBJ databases">
        <title>Draft genome sequences of three monokaryotic isolates of the white-rot basidiomycete fungus Dichomitus squalens.</title>
        <authorList>
            <consortium name="DOE Joint Genome Institute"/>
            <person name="Lopez S.C."/>
            <person name="Andreopoulos B."/>
            <person name="Pangilinan J."/>
            <person name="Lipzen A."/>
            <person name="Riley R."/>
            <person name="Ahrendt S."/>
            <person name="Ng V."/>
            <person name="Barry K."/>
            <person name="Daum C."/>
            <person name="Grigoriev I.V."/>
            <person name="Hilden K.S."/>
            <person name="Makela M.R."/>
            <person name="de Vries R.P."/>
        </authorList>
    </citation>
    <scope>NUCLEOTIDE SEQUENCE [LARGE SCALE GENOMIC DNA]</scope>
    <source>
        <strain evidence="6">OM18370.1</strain>
    </source>
</reference>
<dbReference type="EMBL" id="ML143449">
    <property type="protein sequence ID" value="TBU26198.1"/>
    <property type="molecule type" value="Genomic_DNA"/>
</dbReference>
<dbReference type="GO" id="GO:0008270">
    <property type="term" value="F:zinc ion binding"/>
    <property type="evidence" value="ECO:0007669"/>
    <property type="project" value="UniProtKB-KW"/>
</dbReference>
<dbReference type="Pfam" id="PF01753">
    <property type="entry name" value="zf-MYND"/>
    <property type="match status" value="1"/>
</dbReference>
<accession>A0A4Q9MHU6</accession>
<dbReference type="Proteomes" id="UP000292957">
    <property type="component" value="Unassembled WGS sequence"/>
</dbReference>
<organism evidence="6">
    <name type="scientific">Dichomitus squalens</name>
    <dbReference type="NCBI Taxonomy" id="114155"/>
    <lineage>
        <taxon>Eukaryota</taxon>
        <taxon>Fungi</taxon>
        <taxon>Dikarya</taxon>
        <taxon>Basidiomycota</taxon>
        <taxon>Agaricomycotina</taxon>
        <taxon>Agaricomycetes</taxon>
        <taxon>Polyporales</taxon>
        <taxon>Polyporaceae</taxon>
        <taxon>Dichomitus</taxon>
    </lineage>
</organism>
<protein>
    <recommendedName>
        <fullName evidence="5">MYND-type domain-containing protein</fullName>
    </recommendedName>
</protein>
<keyword evidence="3" id="KW-0862">Zinc</keyword>
<feature type="domain" description="MYND-type" evidence="5">
    <location>
        <begin position="45"/>
        <end position="85"/>
    </location>
</feature>